<evidence type="ECO:0000256" key="7">
    <source>
        <dbReference type="ARBA" id="ARBA00023244"/>
    </source>
</evidence>
<dbReference type="Pfam" id="PF01218">
    <property type="entry name" value="Coprogen_oxidas"/>
    <property type="match status" value="1"/>
</dbReference>
<dbReference type="PIRSF" id="PIRSF000166">
    <property type="entry name" value="Coproporphyri_ox"/>
    <property type="match status" value="1"/>
</dbReference>
<comment type="similarity">
    <text evidence="2">Belongs to the aerobic coproporphyrinogen-III oxidase family.</text>
</comment>
<keyword evidence="6" id="KW-0350">Heme biosynthesis</keyword>
<comment type="pathway">
    <text evidence="1">Porphyrin-containing compound metabolism; protoporphyrin-IX biosynthesis; protoporphyrinogen-IX from coproporphyrinogen-III (O2 route): step 1/1.</text>
</comment>
<evidence type="ECO:0000256" key="4">
    <source>
        <dbReference type="ARBA" id="ARBA00012869"/>
    </source>
</evidence>
<evidence type="ECO:0000313" key="8">
    <source>
        <dbReference type="EMBL" id="NBN87923.1"/>
    </source>
</evidence>
<dbReference type="PANTHER" id="PTHR10755">
    <property type="entry name" value="COPROPORPHYRINOGEN III OXIDASE, MITOCHONDRIAL"/>
    <property type="match status" value="1"/>
</dbReference>
<evidence type="ECO:0000256" key="6">
    <source>
        <dbReference type="ARBA" id="ARBA00023133"/>
    </source>
</evidence>
<keyword evidence="5 8" id="KW-0560">Oxidoreductase</keyword>
<comment type="subunit">
    <text evidence="3">Homodimer.</text>
</comment>
<evidence type="ECO:0000256" key="3">
    <source>
        <dbReference type="ARBA" id="ARBA00011738"/>
    </source>
</evidence>
<dbReference type="AlphaFoldDB" id="A0A964UY49"/>
<gene>
    <name evidence="8" type="ORF">EBV32_02375</name>
</gene>
<dbReference type="GO" id="GO:0005737">
    <property type="term" value="C:cytoplasm"/>
    <property type="evidence" value="ECO:0007669"/>
    <property type="project" value="TreeGrafter"/>
</dbReference>
<dbReference type="NCBIfam" id="NF003727">
    <property type="entry name" value="PRK05330.1"/>
    <property type="match status" value="1"/>
</dbReference>
<dbReference type="InterPro" id="IPR001260">
    <property type="entry name" value="Coprogen_oxidase_aer"/>
</dbReference>
<organism evidence="8 9">
    <name type="scientific">Candidatus Fonsibacter lacus</name>
    <dbReference type="NCBI Taxonomy" id="2576439"/>
    <lineage>
        <taxon>Bacteria</taxon>
        <taxon>Pseudomonadati</taxon>
        <taxon>Pseudomonadota</taxon>
        <taxon>Alphaproteobacteria</taxon>
        <taxon>Candidatus Pelagibacterales</taxon>
        <taxon>Candidatus Pelagibacterales incertae sedis</taxon>
        <taxon>Candidatus Fonsibacter</taxon>
    </lineage>
</organism>
<dbReference type="GO" id="GO:0004109">
    <property type="term" value="F:coproporphyrinogen oxidase activity"/>
    <property type="evidence" value="ECO:0007669"/>
    <property type="project" value="UniProtKB-EC"/>
</dbReference>
<keyword evidence="7" id="KW-0627">Porphyrin biosynthesis</keyword>
<evidence type="ECO:0000256" key="5">
    <source>
        <dbReference type="ARBA" id="ARBA00023002"/>
    </source>
</evidence>
<dbReference type="Gene3D" id="3.40.1500.10">
    <property type="entry name" value="Coproporphyrinogen III oxidase, aerobic"/>
    <property type="match status" value="1"/>
</dbReference>
<dbReference type="Proteomes" id="UP000713222">
    <property type="component" value="Unassembled WGS sequence"/>
</dbReference>
<accession>A0A964UY49</accession>
<dbReference type="SUPFAM" id="SSF102886">
    <property type="entry name" value="Coproporphyrinogen III oxidase"/>
    <property type="match status" value="1"/>
</dbReference>
<dbReference type="GO" id="GO:0006782">
    <property type="term" value="P:protoporphyrinogen IX biosynthetic process"/>
    <property type="evidence" value="ECO:0007669"/>
    <property type="project" value="TreeGrafter"/>
</dbReference>
<protein>
    <recommendedName>
        <fullName evidence="4">coproporphyrinogen oxidase</fullName>
        <ecNumber evidence="4">1.3.3.3</ecNumber>
    </recommendedName>
</protein>
<dbReference type="InterPro" id="IPR036406">
    <property type="entry name" value="Coprogen_oxidase_aer_sf"/>
</dbReference>
<sequence>MNSNLEEKKIIAENWFESLRNSICSEFEKIEHIMSKKKILFKKKKWNAGGSSKGGGTFALIENGSVFEKVGVNISTVSGKFNKEFRKKIPGAVNNPNFWASGISVVAHMKNPKVPAFHFNTRFIVTSKSWFGGGMDMTPCVKDVNQKKYFHKEIKKMCNLHNRNYYSQHKKNCDQYFYLPHRQEPRGDGGIFYDYLNSNDWNKDFNYTRDVGITFSKVSSKIIQKKMFLKWNDKDKEKQLIKRGRYVEFNLLYDRGTKFGLNTNGNIEAIFMSLPPLAKW</sequence>
<evidence type="ECO:0000256" key="1">
    <source>
        <dbReference type="ARBA" id="ARBA00005168"/>
    </source>
</evidence>
<evidence type="ECO:0000313" key="9">
    <source>
        <dbReference type="Proteomes" id="UP000713222"/>
    </source>
</evidence>
<evidence type="ECO:0000256" key="2">
    <source>
        <dbReference type="ARBA" id="ARBA00010644"/>
    </source>
</evidence>
<proteinExistence type="inferred from homology"/>
<reference evidence="8" key="1">
    <citation type="submission" date="2018-10" db="EMBL/GenBank/DDBJ databases">
        <title>Iterative Subtractive Binning of Freshwater Chronoseries Metagenomes Recovers Nearly Complete Genomes from over Four Hundred Novel Species.</title>
        <authorList>
            <person name="Rodriguez-R L.M."/>
            <person name="Tsementzi D."/>
            <person name="Luo C."/>
            <person name="Konstantinidis K.T."/>
        </authorList>
    </citation>
    <scope>NUCLEOTIDE SEQUENCE</scope>
    <source>
        <strain evidence="8">WB7_6_001</strain>
    </source>
</reference>
<name>A0A964UY49_9PROT</name>
<dbReference type="EMBL" id="RGET01000025">
    <property type="protein sequence ID" value="NBN87923.1"/>
    <property type="molecule type" value="Genomic_DNA"/>
</dbReference>
<dbReference type="PRINTS" id="PR00073">
    <property type="entry name" value="COPRGNOXDASE"/>
</dbReference>
<dbReference type="EC" id="1.3.3.3" evidence="4"/>
<comment type="caution">
    <text evidence="8">The sequence shown here is derived from an EMBL/GenBank/DDBJ whole genome shotgun (WGS) entry which is preliminary data.</text>
</comment>
<dbReference type="PANTHER" id="PTHR10755:SF0">
    <property type="entry name" value="OXYGEN-DEPENDENT COPROPORPHYRINOGEN-III OXIDASE, MITOCHONDRIAL"/>
    <property type="match status" value="1"/>
</dbReference>